<evidence type="ECO:0000256" key="1">
    <source>
        <dbReference type="SAM" id="SignalP"/>
    </source>
</evidence>
<keyword evidence="3" id="KW-1185">Reference proteome</keyword>
<organism evidence="2 3">
    <name type="scientific">Nocardioides daeguensis</name>
    <dbReference type="NCBI Taxonomy" id="908359"/>
    <lineage>
        <taxon>Bacteria</taxon>
        <taxon>Bacillati</taxon>
        <taxon>Actinomycetota</taxon>
        <taxon>Actinomycetes</taxon>
        <taxon>Propionibacteriales</taxon>
        <taxon>Nocardioidaceae</taxon>
        <taxon>Nocardioides</taxon>
    </lineage>
</organism>
<keyword evidence="1" id="KW-0732">Signal</keyword>
<proteinExistence type="predicted"/>
<dbReference type="RefSeq" id="WP_218232678.1">
    <property type="nucleotide sequence ID" value="NZ_BAABBB010000004.1"/>
</dbReference>
<protein>
    <recommendedName>
        <fullName evidence="4">Secreted protein</fullName>
    </recommendedName>
</protein>
<sequence>MHRALFKMFLGLAVALGLTFTTASVASATPVAAAAQAAPNCTTQQTTYNSANGNYNAANAYVAAADAKVKKLKKKLKKAKKHHAPVKKVKKLKKKLKKAKKARAAGIAYRDQAAAQRNSATVALTTCWRQSAPTSTASPIQSLCDAIPELQPVCDALGNLPGVGGAGASFDTLCTAVPQMQPLCDAISGGGLTDPAQLAGLVDILKSTLTSLGLGAVVDALAPVLDLVDTLLGLLAGGIPSGDLPSLPGLPGLPTGSDNPLCAILPLPGVC</sequence>
<evidence type="ECO:0000313" key="2">
    <source>
        <dbReference type="EMBL" id="GAA3522639.1"/>
    </source>
</evidence>
<feature type="chain" id="PRO_5047397644" description="Secreted protein" evidence="1">
    <location>
        <begin position="29"/>
        <end position="271"/>
    </location>
</feature>
<evidence type="ECO:0008006" key="4">
    <source>
        <dbReference type="Google" id="ProtNLM"/>
    </source>
</evidence>
<reference evidence="3" key="1">
    <citation type="journal article" date="2019" name="Int. J. Syst. Evol. Microbiol.">
        <title>The Global Catalogue of Microorganisms (GCM) 10K type strain sequencing project: providing services to taxonomists for standard genome sequencing and annotation.</title>
        <authorList>
            <consortium name="The Broad Institute Genomics Platform"/>
            <consortium name="The Broad Institute Genome Sequencing Center for Infectious Disease"/>
            <person name="Wu L."/>
            <person name="Ma J."/>
        </authorList>
    </citation>
    <scope>NUCLEOTIDE SEQUENCE [LARGE SCALE GENOMIC DNA]</scope>
    <source>
        <strain evidence="3">JCM 17460</strain>
    </source>
</reference>
<evidence type="ECO:0000313" key="3">
    <source>
        <dbReference type="Proteomes" id="UP001500301"/>
    </source>
</evidence>
<gene>
    <name evidence="2" type="ORF">GCM10022263_08600</name>
</gene>
<feature type="signal peptide" evidence="1">
    <location>
        <begin position="1"/>
        <end position="28"/>
    </location>
</feature>
<dbReference type="EMBL" id="BAABBB010000004">
    <property type="protein sequence ID" value="GAA3522639.1"/>
    <property type="molecule type" value="Genomic_DNA"/>
</dbReference>
<dbReference type="Proteomes" id="UP001500301">
    <property type="component" value="Unassembled WGS sequence"/>
</dbReference>
<comment type="caution">
    <text evidence="2">The sequence shown here is derived from an EMBL/GenBank/DDBJ whole genome shotgun (WGS) entry which is preliminary data.</text>
</comment>
<name>A0ABP6UYB2_9ACTN</name>
<accession>A0ABP6UYB2</accession>